<dbReference type="Proteomes" id="UP001501600">
    <property type="component" value="Unassembled WGS sequence"/>
</dbReference>
<protein>
    <submittedName>
        <fullName evidence="1">Uncharacterized protein</fullName>
    </submittedName>
</protein>
<gene>
    <name evidence="1" type="ORF">GCM10025772_06640</name>
</gene>
<organism evidence="1 2">
    <name type="scientific">Ferrimonas gelatinilytica</name>
    <dbReference type="NCBI Taxonomy" id="1255257"/>
    <lineage>
        <taxon>Bacteria</taxon>
        <taxon>Pseudomonadati</taxon>
        <taxon>Pseudomonadota</taxon>
        <taxon>Gammaproteobacteria</taxon>
        <taxon>Alteromonadales</taxon>
        <taxon>Ferrimonadaceae</taxon>
        <taxon>Ferrimonas</taxon>
    </lineage>
</organism>
<dbReference type="EMBL" id="BAABLF010000005">
    <property type="protein sequence ID" value="GAA5187909.1"/>
    <property type="molecule type" value="Genomic_DNA"/>
</dbReference>
<proteinExistence type="predicted"/>
<reference evidence="2" key="1">
    <citation type="journal article" date="2019" name="Int. J. Syst. Evol. Microbiol.">
        <title>The Global Catalogue of Microorganisms (GCM) 10K type strain sequencing project: providing services to taxonomists for standard genome sequencing and annotation.</title>
        <authorList>
            <consortium name="The Broad Institute Genomics Platform"/>
            <consortium name="The Broad Institute Genome Sequencing Center for Infectious Disease"/>
            <person name="Wu L."/>
            <person name="Ma J."/>
        </authorList>
    </citation>
    <scope>NUCLEOTIDE SEQUENCE [LARGE SCALE GENOMIC DNA]</scope>
    <source>
        <strain evidence="2">JCM 18720</strain>
    </source>
</reference>
<evidence type="ECO:0000313" key="1">
    <source>
        <dbReference type="EMBL" id="GAA5187909.1"/>
    </source>
</evidence>
<accession>A0ABP9RVD1</accession>
<dbReference type="RefSeq" id="WP_345315621.1">
    <property type="nucleotide sequence ID" value="NZ_BAABLF010000005.1"/>
</dbReference>
<evidence type="ECO:0000313" key="2">
    <source>
        <dbReference type="Proteomes" id="UP001501600"/>
    </source>
</evidence>
<comment type="caution">
    <text evidence="1">The sequence shown here is derived from an EMBL/GenBank/DDBJ whole genome shotgun (WGS) entry which is preliminary data.</text>
</comment>
<sequence>MDLRFTLLAKRAAQSGYGIKTLPEHAAGYWLYPLDKQSQGQCARDMDELVCELEQIEQRLGMAHPVQDLEDDIPL</sequence>
<keyword evidence="2" id="KW-1185">Reference proteome</keyword>
<name>A0ABP9RVD1_9GAMM</name>